<gene>
    <name evidence="1" type="ORF">L490_4022</name>
</gene>
<organism evidence="1 2">
    <name type="scientific">Bordetella bronchiseptica 00-P-2796</name>
    <dbReference type="NCBI Taxonomy" id="1331199"/>
    <lineage>
        <taxon>Bacteria</taxon>
        <taxon>Pseudomonadati</taxon>
        <taxon>Pseudomonadota</taxon>
        <taxon>Betaproteobacteria</taxon>
        <taxon>Burkholderiales</taxon>
        <taxon>Alcaligenaceae</taxon>
        <taxon>Bordetella</taxon>
    </lineage>
</organism>
<dbReference type="Proteomes" id="UP000025756">
    <property type="component" value="Unassembled WGS sequence"/>
</dbReference>
<name>A0ABR4RAZ3_BORBO</name>
<proteinExistence type="predicted"/>
<evidence type="ECO:0000313" key="1">
    <source>
        <dbReference type="EMBL" id="KCV32830.1"/>
    </source>
</evidence>
<comment type="caution">
    <text evidence="1">The sequence shown here is derived from an EMBL/GenBank/DDBJ whole genome shotgun (WGS) entry which is preliminary data.</text>
</comment>
<dbReference type="EMBL" id="JGWH01000128">
    <property type="protein sequence ID" value="KCV32830.1"/>
    <property type="molecule type" value="Genomic_DNA"/>
</dbReference>
<sequence>MGQGRGCNFFNHNKDLEPIVKTARGKLADKSAACADY</sequence>
<reference evidence="1 2" key="1">
    <citation type="submission" date="2014-03" db="EMBL/GenBank/DDBJ databases">
        <title>Genome sequence of Bordetella bronchiseptica.</title>
        <authorList>
            <person name="Harvill E."/>
            <person name="Goodfield L.L."/>
            <person name="Ivanov Y.V."/>
            <person name="Meyer J.A."/>
            <person name="Muse S.J."/>
            <person name="Jacobs N."/>
            <person name="Bendor L."/>
            <person name="Smallridge W.E."/>
            <person name="Brinkac L.M."/>
            <person name="Sanka R."/>
            <person name="Kim M."/>
            <person name="Losada L."/>
        </authorList>
    </citation>
    <scope>NUCLEOTIDE SEQUENCE [LARGE SCALE GENOMIC DNA]</scope>
    <source>
        <strain evidence="1 2">00-P-2796</strain>
    </source>
</reference>
<accession>A0ABR4RAZ3</accession>
<protein>
    <submittedName>
        <fullName evidence="1">Uncharacterized protein</fullName>
    </submittedName>
</protein>
<evidence type="ECO:0000313" key="2">
    <source>
        <dbReference type="Proteomes" id="UP000025756"/>
    </source>
</evidence>
<keyword evidence="2" id="KW-1185">Reference proteome</keyword>